<dbReference type="EnsemblBacteria" id="AAF10271">
    <property type="protein sequence ID" value="AAF10271"/>
    <property type="gene ID" value="DR_0692"/>
</dbReference>
<dbReference type="PROSITE" id="PS00638">
    <property type="entry name" value="PII_GLNB_CTER"/>
    <property type="match status" value="1"/>
</dbReference>
<proteinExistence type="inferred from homology"/>
<gene>
    <name evidence="2" type="ordered locus">DR_0692</name>
</gene>
<dbReference type="PRINTS" id="PR00340">
    <property type="entry name" value="PIIGLNB"/>
</dbReference>
<evidence type="ECO:0000313" key="3">
    <source>
        <dbReference type="Proteomes" id="UP000002524"/>
    </source>
</evidence>
<dbReference type="EMBL" id="AE000513">
    <property type="protein sequence ID" value="AAF10271.1"/>
    <property type="molecule type" value="Genomic_DNA"/>
</dbReference>
<dbReference type="OrthoDB" id="9802729at2"/>
<dbReference type="Pfam" id="PF00543">
    <property type="entry name" value="P-II"/>
    <property type="match status" value="1"/>
</dbReference>
<dbReference type="InterPro" id="IPR017918">
    <property type="entry name" value="N-reg_PII_CS"/>
</dbReference>
<dbReference type="PIR" id="A75487">
    <property type="entry name" value="A75487"/>
</dbReference>
<dbReference type="STRING" id="243230.DR_0692"/>
<dbReference type="GO" id="GO:0030234">
    <property type="term" value="F:enzyme regulator activity"/>
    <property type="evidence" value="ECO:0000318"/>
    <property type="project" value="GO_Central"/>
</dbReference>
<name>Q9RWH6_DEIRA</name>
<accession>Q9RWH6</accession>
<organism evidence="2 3">
    <name type="scientific">Deinococcus radiodurans (strain ATCC 13939 / DSM 20539 / JCM 16871 / CCUG 27074 / LMG 4051 / NBRC 15346 / NCIMB 9279 / VKM B-1422 / R1)</name>
    <dbReference type="NCBI Taxonomy" id="243230"/>
    <lineage>
        <taxon>Bacteria</taxon>
        <taxon>Thermotogati</taxon>
        <taxon>Deinococcota</taxon>
        <taxon>Deinococci</taxon>
        <taxon>Deinococcales</taxon>
        <taxon>Deinococcaceae</taxon>
        <taxon>Deinococcus</taxon>
    </lineage>
</organism>
<keyword evidence="3" id="KW-1185">Reference proteome</keyword>
<dbReference type="Gene3D" id="3.30.70.120">
    <property type="match status" value="1"/>
</dbReference>
<dbReference type="PANTHER" id="PTHR30115">
    <property type="entry name" value="NITROGEN REGULATORY PROTEIN P-II"/>
    <property type="match status" value="1"/>
</dbReference>
<dbReference type="InParanoid" id="Q9RWH6"/>
<evidence type="ECO:0000313" key="2">
    <source>
        <dbReference type="EMBL" id="AAF10271.1"/>
    </source>
</evidence>
<dbReference type="Proteomes" id="UP000002524">
    <property type="component" value="Chromosome 1"/>
</dbReference>
<dbReference type="InterPro" id="IPR011322">
    <property type="entry name" value="N-reg_PII-like_a/b"/>
</dbReference>
<dbReference type="GO" id="GO:0005829">
    <property type="term" value="C:cytosol"/>
    <property type="evidence" value="ECO:0000318"/>
    <property type="project" value="GO_Central"/>
</dbReference>
<dbReference type="PROSITE" id="PS51343">
    <property type="entry name" value="PII_GLNB_DOM"/>
    <property type="match status" value="1"/>
</dbReference>
<dbReference type="AlphaFoldDB" id="Q9RWH6"/>
<dbReference type="InterPro" id="IPR002187">
    <property type="entry name" value="N-reg_PII"/>
</dbReference>
<evidence type="ECO:0000256" key="1">
    <source>
        <dbReference type="RuleBase" id="RU003936"/>
    </source>
</evidence>
<dbReference type="InterPro" id="IPR015867">
    <property type="entry name" value="N-reg_PII/ATP_PRibTrfase_C"/>
</dbReference>
<dbReference type="eggNOG" id="COG0347">
    <property type="taxonomic scope" value="Bacteria"/>
</dbReference>
<dbReference type="PATRIC" id="fig|243230.17.peg.870"/>
<dbReference type="PANTHER" id="PTHR30115:SF11">
    <property type="entry name" value="NITROGEN REGULATORY PROTEIN P-II HOMOLOG"/>
    <property type="match status" value="1"/>
</dbReference>
<comment type="similarity">
    <text evidence="1">Belongs to the P(II) protein family.</text>
</comment>
<dbReference type="GO" id="GO:0006808">
    <property type="term" value="P:regulation of nitrogen utilization"/>
    <property type="evidence" value="ECO:0000318"/>
    <property type="project" value="GO_Central"/>
</dbReference>
<dbReference type="SMART" id="SM00938">
    <property type="entry name" value="P-II"/>
    <property type="match status" value="1"/>
</dbReference>
<dbReference type="PaxDb" id="243230-DR_0692"/>
<sequence length="137" mass="15365">MRRARQREDRMKLITAVVRPERVQQVKEALFQAGISGLTLSRVSGHGGEQELVEHYRGNRVMIEFRDKVEFRMAVSEPFVQPAIDAICRGARTGEVGDGKIFVQPLERVIRIRTGEEDSLALTPVTETRLAPLGGHS</sequence>
<reference evidence="2 3" key="1">
    <citation type="journal article" date="1999" name="Science">
        <title>Genome sequence of the radioresistant bacterium Deinococcus radiodurans R1.</title>
        <authorList>
            <person name="White O."/>
            <person name="Eisen J.A."/>
            <person name="Heidelberg J.F."/>
            <person name="Hickey E.K."/>
            <person name="Peterson J.D."/>
            <person name="Dodson R.J."/>
            <person name="Haft D.H."/>
            <person name="Gwinn M.L."/>
            <person name="Nelson W.C."/>
            <person name="Richardson D.L."/>
            <person name="Moffat K.S."/>
            <person name="Qin H."/>
            <person name="Jiang L."/>
            <person name="Pamphile W."/>
            <person name="Crosby M."/>
            <person name="Shen M."/>
            <person name="Vamathevan J.J."/>
            <person name="Lam P."/>
            <person name="McDonald L."/>
            <person name="Utterback T."/>
            <person name="Zalewski C."/>
            <person name="Makarova K.S."/>
            <person name="Aravind L."/>
            <person name="Daly M.J."/>
            <person name="Minton K.W."/>
            <person name="Fleischmann R.D."/>
            <person name="Ketchum K.A."/>
            <person name="Nelson K.E."/>
            <person name="Salzberg S."/>
            <person name="Smith H.O."/>
            <person name="Venter J.C."/>
            <person name="Fraser C.M."/>
        </authorList>
    </citation>
    <scope>NUCLEOTIDE SEQUENCE [LARGE SCALE GENOMIC DNA]</scope>
    <source>
        <strain evidence="3">ATCC 13939 / DSM 20539 / JCM 16871 / LMG 4051 / NBRC 15346 / NCIMB 9279 / R1 / VKM B-1422</strain>
    </source>
</reference>
<dbReference type="HOGENOM" id="CLU_082268_0_0_0"/>
<dbReference type="GO" id="GO:0005524">
    <property type="term" value="F:ATP binding"/>
    <property type="evidence" value="ECO:0000318"/>
    <property type="project" value="GO_Central"/>
</dbReference>
<dbReference type="SUPFAM" id="SSF54913">
    <property type="entry name" value="GlnB-like"/>
    <property type="match status" value="1"/>
</dbReference>
<dbReference type="KEGG" id="dra:DR_0692"/>
<protein>
    <submittedName>
        <fullName evidence="2">Nitrogen regulatory protein P-II</fullName>
    </submittedName>
</protein>
<dbReference type="FunCoup" id="Q9RWH6">
    <property type="interactions" value="323"/>
</dbReference>